<keyword evidence="3" id="KW-1185">Reference proteome</keyword>
<dbReference type="Proteomes" id="UP001239909">
    <property type="component" value="Unassembled WGS sequence"/>
</dbReference>
<evidence type="ECO:0000256" key="1">
    <source>
        <dbReference type="SAM" id="MobiDB-lite"/>
    </source>
</evidence>
<comment type="caution">
    <text evidence="2">The sequence shown here is derived from an EMBL/GenBank/DDBJ whole genome shotgun (WGS) entry which is preliminary data.</text>
</comment>
<proteinExistence type="predicted"/>
<reference evidence="2 3" key="1">
    <citation type="submission" date="2023-04" db="EMBL/GenBank/DDBJ databases">
        <title>Marinoamorphus aggregata gen. nov., sp. Nov., isolate from tissue of brittle star Ophioplocus japonicus.</title>
        <authorList>
            <person name="Kawano K."/>
            <person name="Sawayama S."/>
            <person name="Nakagawa S."/>
        </authorList>
    </citation>
    <scope>NUCLEOTIDE SEQUENCE [LARGE SCALE GENOMIC DNA]</scope>
    <source>
        <strain evidence="2 3">NKW23</strain>
    </source>
</reference>
<gene>
    <name evidence="2" type="ORF">LNKW23_04270</name>
</gene>
<feature type="region of interest" description="Disordered" evidence="1">
    <location>
        <begin position="85"/>
        <end position="128"/>
    </location>
</feature>
<accession>A0ABQ6LG84</accession>
<name>A0ABQ6LG84_9RHOB</name>
<evidence type="ECO:0000313" key="2">
    <source>
        <dbReference type="EMBL" id="GMG81215.1"/>
    </source>
</evidence>
<dbReference type="EMBL" id="BSYI01000002">
    <property type="protein sequence ID" value="GMG81215.1"/>
    <property type="molecule type" value="Genomic_DNA"/>
</dbReference>
<sequence length="128" mass="12194">MPDGPRGTFGSLPPLAPDGFAPGNCRAHIPHDCPGGIGPGIPGAFAFDSGDPGAGATGRGSLDGALADGGDGGDVAARFARTGAGTLAAARRRPAAARRDRLGDGAGPAARPGRGSGADPCAPGGRMA</sequence>
<evidence type="ECO:0000313" key="3">
    <source>
        <dbReference type="Proteomes" id="UP001239909"/>
    </source>
</evidence>
<feature type="region of interest" description="Disordered" evidence="1">
    <location>
        <begin position="37"/>
        <end position="73"/>
    </location>
</feature>
<protein>
    <submittedName>
        <fullName evidence="2">Uncharacterized protein</fullName>
    </submittedName>
</protein>
<organism evidence="2 3">
    <name type="scientific">Paralimibaculum aggregatum</name>
    <dbReference type="NCBI Taxonomy" id="3036245"/>
    <lineage>
        <taxon>Bacteria</taxon>
        <taxon>Pseudomonadati</taxon>
        <taxon>Pseudomonadota</taxon>
        <taxon>Alphaproteobacteria</taxon>
        <taxon>Rhodobacterales</taxon>
        <taxon>Paracoccaceae</taxon>
        <taxon>Paralimibaculum</taxon>
    </lineage>
</organism>